<evidence type="ECO:0000313" key="2">
    <source>
        <dbReference type="EMBL" id="EGB08670.1"/>
    </source>
</evidence>
<reference evidence="2 3" key="1">
    <citation type="journal article" date="2011" name="Proc. Natl. Acad. Sci. U.S.A.">
        <title>Niche of harmful alga Aureococcus anophagefferens revealed through ecogenomics.</title>
        <authorList>
            <person name="Gobler C.J."/>
            <person name="Berry D.L."/>
            <person name="Dyhrman S.T."/>
            <person name="Wilhelm S.W."/>
            <person name="Salamov A."/>
            <person name="Lobanov A.V."/>
            <person name="Zhang Y."/>
            <person name="Collier J.L."/>
            <person name="Wurch L.L."/>
            <person name="Kustka A.B."/>
            <person name="Dill B.D."/>
            <person name="Shah M."/>
            <person name="VerBerkmoes N.C."/>
            <person name="Kuo A."/>
            <person name="Terry A."/>
            <person name="Pangilinan J."/>
            <person name="Lindquist E.A."/>
            <person name="Lucas S."/>
            <person name="Paulsen I.T."/>
            <person name="Hattenrath-Lehmann T.K."/>
            <person name="Talmage S.C."/>
            <person name="Walker E.A."/>
            <person name="Koch F."/>
            <person name="Burson A.M."/>
            <person name="Marcoval M.A."/>
            <person name="Tang Y.Z."/>
            <person name="Lecleir G.R."/>
            <person name="Coyne K.J."/>
            <person name="Berg G.M."/>
            <person name="Bertrand E.M."/>
            <person name="Saito M.A."/>
            <person name="Gladyshev V.N."/>
            <person name="Grigoriev I.V."/>
        </authorList>
    </citation>
    <scope>NUCLEOTIDE SEQUENCE [LARGE SCALE GENOMIC DNA]</scope>
    <source>
        <strain evidence="3">CCMP 1984</strain>
    </source>
</reference>
<protein>
    <submittedName>
        <fullName evidence="2">Uncharacterized protein</fullName>
    </submittedName>
</protein>
<dbReference type="AlphaFoldDB" id="F0Y8U0"/>
<feature type="region of interest" description="Disordered" evidence="1">
    <location>
        <begin position="1"/>
        <end position="67"/>
    </location>
</feature>
<feature type="region of interest" description="Disordered" evidence="1">
    <location>
        <begin position="82"/>
        <end position="133"/>
    </location>
</feature>
<feature type="compositionally biased region" description="Low complexity" evidence="1">
    <location>
        <begin position="9"/>
        <end position="45"/>
    </location>
</feature>
<gene>
    <name evidence="2" type="ORF">AURANDRAFT_64062</name>
</gene>
<name>F0Y8U0_AURAN</name>
<feature type="region of interest" description="Disordered" evidence="1">
    <location>
        <begin position="151"/>
        <end position="191"/>
    </location>
</feature>
<sequence length="241" mass="25154">MSELLPPVRSDSASSSRRSDSRNSATFEEGGLFGASSSAAGLLESAGRDGGVCDDDDVSESPTMGEDFYKGVEGFLAKPAPTLRHFCKGPPPGGQSLPVLRKQRSDLRRGKVPGAAPAAKPQRRPRGDDGDHVDVAKVAEALQFCEGLAARDLAGGGGGGDPRGAPRRRPQKAEFSASSAKAARDPRRVAPGEVDALVRNFEEGTSLTELRKQLHASRKSMEDSASALRAAAADFRTGGAL</sequence>
<dbReference type="KEGG" id="aaf:AURANDRAFT_64062"/>
<accession>F0Y8U0</accession>
<dbReference type="GeneID" id="20224642"/>
<organism evidence="3">
    <name type="scientific">Aureococcus anophagefferens</name>
    <name type="common">Harmful bloom alga</name>
    <dbReference type="NCBI Taxonomy" id="44056"/>
    <lineage>
        <taxon>Eukaryota</taxon>
        <taxon>Sar</taxon>
        <taxon>Stramenopiles</taxon>
        <taxon>Ochrophyta</taxon>
        <taxon>Pelagophyceae</taxon>
        <taxon>Pelagomonadales</taxon>
        <taxon>Pelagomonadaceae</taxon>
        <taxon>Aureococcus</taxon>
    </lineage>
</organism>
<proteinExistence type="predicted"/>
<dbReference type="InParanoid" id="F0Y8U0"/>
<evidence type="ECO:0000313" key="3">
    <source>
        <dbReference type="Proteomes" id="UP000002729"/>
    </source>
</evidence>
<dbReference type="Proteomes" id="UP000002729">
    <property type="component" value="Unassembled WGS sequence"/>
</dbReference>
<dbReference type="EMBL" id="GL833127">
    <property type="protein sequence ID" value="EGB08670.1"/>
    <property type="molecule type" value="Genomic_DNA"/>
</dbReference>
<evidence type="ECO:0000256" key="1">
    <source>
        <dbReference type="SAM" id="MobiDB-lite"/>
    </source>
</evidence>
<keyword evidence="3" id="KW-1185">Reference proteome</keyword>
<dbReference type="RefSeq" id="XP_009036661.1">
    <property type="nucleotide sequence ID" value="XM_009038413.1"/>
</dbReference>